<dbReference type="AlphaFoldDB" id="A9QQ71"/>
<dbReference type="Pfam" id="PF13855">
    <property type="entry name" value="LRR_8"/>
    <property type="match status" value="1"/>
</dbReference>
<reference evidence="5" key="1">
    <citation type="submission" date="2007-10" db="EMBL/GenBank/DDBJ databases">
        <title>Transcriptome analysis of the venom gland of the Chinese wolf spider Lycosa Singoriensis.</title>
        <authorList>
            <person name="Zhang Y."/>
            <person name="Liang S."/>
        </authorList>
    </citation>
    <scope>NUCLEOTIDE SEQUENCE</scope>
    <source>
        <tissue evidence="5">Venom gland</tissue>
    </source>
</reference>
<dbReference type="InterPro" id="IPR001611">
    <property type="entry name" value="Leu-rich_rpt"/>
</dbReference>
<keyword evidence="2 4" id="KW-0732">Signal</keyword>
<evidence type="ECO:0000256" key="2">
    <source>
        <dbReference type="ARBA" id="ARBA00022729"/>
    </source>
</evidence>
<evidence type="ECO:0000256" key="1">
    <source>
        <dbReference type="ARBA" id="ARBA00022614"/>
    </source>
</evidence>
<dbReference type="EMBL" id="EU247157">
    <property type="protein sequence ID" value="ABX75456.1"/>
    <property type="molecule type" value="mRNA"/>
</dbReference>
<dbReference type="InterPro" id="IPR032675">
    <property type="entry name" value="LRR_dom_sf"/>
</dbReference>
<organism evidence="5">
    <name type="scientific">Lycosa singoriensis</name>
    <name type="common">Wolf spider</name>
    <name type="synonym">Aranea singoriensis</name>
    <dbReference type="NCBI Taxonomy" id="434756"/>
    <lineage>
        <taxon>Eukaryota</taxon>
        <taxon>Metazoa</taxon>
        <taxon>Ecdysozoa</taxon>
        <taxon>Arthropoda</taxon>
        <taxon>Chelicerata</taxon>
        <taxon>Arachnida</taxon>
        <taxon>Araneae</taxon>
        <taxon>Araneomorphae</taxon>
        <taxon>Entelegynae</taxon>
        <taxon>Lycosoidea</taxon>
        <taxon>Lycosidae</taxon>
        <taxon>Lycosa</taxon>
    </lineage>
</organism>
<keyword evidence="3" id="KW-0677">Repeat</keyword>
<dbReference type="Gene3D" id="3.80.10.10">
    <property type="entry name" value="Ribonuclease Inhibitor"/>
    <property type="match status" value="1"/>
</dbReference>
<dbReference type="PANTHER" id="PTHR24373:SF275">
    <property type="entry name" value="TIR DOMAIN-CONTAINING PROTEIN"/>
    <property type="match status" value="1"/>
</dbReference>
<proteinExistence type="evidence at transcript level"/>
<feature type="non-terminal residue" evidence="5">
    <location>
        <position position="1"/>
    </location>
</feature>
<dbReference type="PANTHER" id="PTHR24373">
    <property type="entry name" value="SLIT RELATED LEUCINE-RICH REPEAT NEURONAL PROTEIN"/>
    <property type="match status" value="1"/>
</dbReference>
<dbReference type="SMART" id="SM00369">
    <property type="entry name" value="LRR_TYP"/>
    <property type="match status" value="3"/>
</dbReference>
<feature type="signal peptide" evidence="4">
    <location>
        <begin position="1"/>
        <end position="31"/>
    </location>
</feature>
<dbReference type="SUPFAM" id="SSF52058">
    <property type="entry name" value="L domain-like"/>
    <property type="match status" value="1"/>
</dbReference>
<feature type="chain" id="PRO_5002740261" evidence="4">
    <location>
        <begin position="32"/>
        <end position="285"/>
    </location>
</feature>
<dbReference type="InterPro" id="IPR050328">
    <property type="entry name" value="Dev_Immune_Receptor"/>
</dbReference>
<evidence type="ECO:0000256" key="4">
    <source>
        <dbReference type="SAM" id="SignalP"/>
    </source>
</evidence>
<sequence length="285" mass="32053">ELVKFRYKTEFNDIMIIQVLVWSFLSVAALGCPDDPEPPCTCTMIGNHASTITCSNVNNEMELEKSLLSMKSSKVPIRALEIFDSQLNYLPSEAFKGLKVPKLFIAGSSLVSLSDSDTALVGLEDSLTILQIHESTFLSGWDWSLLRNLKALKELKLVKVGPIEVDEDVKDIAHLDIDTLFLTQNSISYLHETAFSTFINLKTLSLKVNPIKTLKRSMFPDPAPHLQQLILSQIELEHLPDDIFTNMPKLQFLSLGHNNLLTIDQKTFTPVWSQLKKIDLTDNPL</sequence>
<evidence type="ECO:0000256" key="3">
    <source>
        <dbReference type="ARBA" id="ARBA00022737"/>
    </source>
</evidence>
<dbReference type="InterPro" id="IPR003591">
    <property type="entry name" value="Leu-rich_rpt_typical-subtyp"/>
</dbReference>
<keyword evidence="5" id="KW-0472">Membrane</keyword>
<accession>A9QQ71</accession>
<name>A9QQ71_LYCSI</name>
<keyword evidence="1" id="KW-0433">Leucine-rich repeat</keyword>
<protein>
    <submittedName>
        <fullName evidence="5">Leucine rich repeat transmembrane neuronal 4</fullName>
    </submittedName>
</protein>
<feature type="non-terminal residue" evidence="5">
    <location>
        <position position="285"/>
    </location>
</feature>
<keyword evidence="5" id="KW-0812">Transmembrane</keyword>
<evidence type="ECO:0000313" key="5">
    <source>
        <dbReference type="EMBL" id="ABX75456.1"/>
    </source>
</evidence>